<protein>
    <submittedName>
        <fullName evidence="1">Uncharacterized protein</fullName>
    </submittedName>
</protein>
<sequence>MHTSGYLVQESYSQHPKATAACPSNLLHGALWLPCFPLRPLSISSLAFHASFFQVAYSYKFSLASSSHPSALSGHTTLTVKNAALEIDPSSIRPVIFLKNRRNNRIHAVIETDATTRTKLIYNKIGLGHKKHWAEDY</sequence>
<name>A0A9P0HHK9_NEZVI</name>
<dbReference type="OrthoDB" id="10516676at2759"/>
<evidence type="ECO:0000313" key="2">
    <source>
        <dbReference type="Proteomes" id="UP001152798"/>
    </source>
</evidence>
<dbReference type="AlphaFoldDB" id="A0A9P0HHK9"/>
<accession>A0A9P0HHK9</accession>
<evidence type="ECO:0000313" key="1">
    <source>
        <dbReference type="EMBL" id="CAH1402153.1"/>
    </source>
</evidence>
<reference evidence="1" key="1">
    <citation type="submission" date="2022-01" db="EMBL/GenBank/DDBJ databases">
        <authorList>
            <person name="King R."/>
        </authorList>
    </citation>
    <scope>NUCLEOTIDE SEQUENCE</scope>
</reference>
<dbReference type="Proteomes" id="UP001152798">
    <property type="component" value="Chromosome 5"/>
</dbReference>
<dbReference type="EMBL" id="OV725081">
    <property type="protein sequence ID" value="CAH1402153.1"/>
    <property type="molecule type" value="Genomic_DNA"/>
</dbReference>
<organism evidence="1 2">
    <name type="scientific">Nezara viridula</name>
    <name type="common">Southern green stink bug</name>
    <name type="synonym">Cimex viridulus</name>
    <dbReference type="NCBI Taxonomy" id="85310"/>
    <lineage>
        <taxon>Eukaryota</taxon>
        <taxon>Metazoa</taxon>
        <taxon>Ecdysozoa</taxon>
        <taxon>Arthropoda</taxon>
        <taxon>Hexapoda</taxon>
        <taxon>Insecta</taxon>
        <taxon>Pterygota</taxon>
        <taxon>Neoptera</taxon>
        <taxon>Paraneoptera</taxon>
        <taxon>Hemiptera</taxon>
        <taxon>Heteroptera</taxon>
        <taxon>Panheteroptera</taxon>
        <taxon>Pentatomomorpha</taxon>
        <taxon>Pentatomoidea</taxon>
        <taxon>Pentatomidae</taxon>
        <taxon>Pentatominae</taxon>
        <taxon>Nezara</taxon>
    </lineage>
</organism>
<keyword evidence="2" id="KW-1185">Reference proteome</keyword>
<gene>
    <name evidence="1" type="ORF">NEZAVI_LOCUS11035</name>
</gene>
<proteinExistence type="predicted"/>